<proteinExistence type="predicted"/>
<evidence type="ECO:0000256" key="8">
    <source>
        <dbReference type="ARBA" id="ARBA00047848"/>
    </source>
</evidence>
<dbReference type="SUPFAM" id="SSF53850">
    <property type="entry name" value="Periplasmic binding protein-like II"/>
    <property type="match status" value="1"/>
</dbReference>
<dbReference type="CDD" id="cd04905">
    <property type="entry name" value="ACT_CM-PDT"/>
    <property type="match status" value="1"/>
</dbReference>
<dbReference type="Pfam" id="PF01842">
    <property type="entry name" value="ACT"/>
    <property type="match status" value="1"/>
</dbReference>
<evidence type="ECO:0000313" key="12">
    <source>
        <dbReference type="EMBL" id="SJZ73310.1"/>
    </source>
</evidence>
<comment type="catalytic activity">
    <reaction evidence="8">
        <text>prephenate + H(+) = 3-phenylpyruvate + CO2 + H2O</text>
        <dbReference type="Rhea" id="RHEA:21648"/>
        <dbReference type="ChEBI" id="CHEBI:15377"/>
        <dbReference type="ChEBI" id="CHEBI:15378"/>
        <dbReference type="ChEBI" id="CHEBI:16526"/>
        <dbReference type="ChEBI" id="CHEBI:18005"/>
        <dbReference type="ChEBI" id="CHEBI:29934"/>
        <dbReference type="EC" id="4.2.1.51"/>
    </reaction>
</comment>
<dbReference type="InterPro" id="IPR008242">
    <property type="entry name" value="Chor_mutase/pphenate_deHydtase"/>
</dbReference>
<comment type="pathway">
    <text evidence="1">Amino-acid biosynthesis; L-phenylalanine biosynthesis; phenylpyruvate from prephenate: step 1/1.</text>
</comment>
<dbReference type="NCBIfam" id="NF008865">
    <property type="entry name" value="PRK11898.1"/>
    <property type="match status" value="1"/>
</dbReference>
<gene>
    <name evidence="12" type="ORF">SAMN02745973_01525</name>
</gene>
<dbReference type="Gene3D" id="3.40.190.10">
    <property type="entry name" value="Periplasmic binding protein-like II"/>
    <property type="match status" value="2"/>
</dbReference>
<dbReference type="PROSITE" id="PS51171">
    <property type="entry name" value="PREPHENATE_DEHYDR_3"/>
    <property type="match status" value="1"/>
</dbReference>
<dbReference type="InterPro" id="IPR001086">
    <property type="entry name" value="Preph_deHydtase"/>
</dbReference>
<evidence type="ECO:0000256" key="2">
    <source>
        <dbReference type="ARBA" id="ARBA00013147"/>
    </source>
</evidence>
<name>A0A1T4N1R0_9FIRM</name>
<evidence type="ECO:0000256" key="7">
    <source>
        <dbReference type="ARBA" id="ARBA00023239"/>
    </source>
</evidence>
<dbReference type="GO" id="GO:0004664">
    <property type="term" value="F:prephenate dehydratase activity"/>
    <property type="evidence" value="ECO:0007669"/>
    <property type="project" value="UniProtKB-EC"/>
</dbReference>
<keyword evidence="4" id="KW-0028">Amino-acid biosynthesis</keyword>
<dbReference type="UniPathway" id="UPA00121">
    <property type="reaction ID" value="UER00345"/>
</dbReference>
<dbReference type="GO" id="GO:0005737">
    <property type="term" value="C:cytoplasm"/>
    <property type="evidence" value="ECO:0007669"/>
    <property type="project" value="TreeGrafter"/>
</dbReference>
<keyword evidence="6" id="KW-0584">Phenylalanine biosynthesis</keyword>
<dbReference type="Gene3D" id="3.30.70.260">
    <property type="match status" value="1"/>
</dbReference>
<evidence type="ECO:0000259" key="11">
    <source>
        <dbReference type="PROSITE" id="PS51671"/>
    </source>
</evidence>
<dbReference type="InterPro" id="IPR045865">
    <property type="entry name" value="ACT-like_dom_sf"/>
</dbReference>
<evidence type="ECO:0000256" key="1">
    <source>
        <dbReference type="ARBA" id="ARBA00004741"/>
    </source>
</evidence>
<dbReference type="PROSITE" id="PS51671">
    <property type="entry name" value="ACT"/>
    <property type="match status" value="1"/>
</dbReference>
<reference evidence="12 13" key="1">
    <citation type="submission" date="2017-02" db="EMBL/GenBank/DDBJ databases">
        <authorList>
            <person name="Peterson S.W."/>
        </authorList>
    </citation>
    <scope>NUCLEOTIDE SEQUENCE [LARGE SCALE GENOMIC DNA]</scope>
    <source>
        <strain evidence="12 13">DSM 15102</strain>
    </source>
</reference>
<dbReference type="RefSeq" id="WP_087678941.1">
    <property type="nucleotide sequence ID" value="NZ_FUWV01000009.1"/>
</dbReference>
<keyword evidence="13" id="KW-1185">Reference proteome</keyword>
<dbReference type="PANTHER" id="PTHR21022:SF19">
    <property type="entry name" value="PREPHENATE DEHYDRATASE-RELATED"/>
    <property type="match status" value="1"/>
</dbReference>
<organism evidence="12 13">
    <name type="scientific">Garciella nitratireducens DSM 15102</name>
    <dbReference type="NCBI Taxonomy" id="1121911"/>
    <lineage>
        <taxon>Bacteria</taxon>
        <taxon>Bacillati</taxon>
        <taxon>Bacillota</taxon>
        <taxon>Clostridia</taxon>
        <taxon>Eubacteriales</taxon>
        <taxon>Eubacteriaceae</taxon>
        <taxon>Garciella</taxon>
    </lineage>
</organism>
<evidence type="ECO:0000259" key="10">
    <source>
        <dbReference type="PROSITE" id="PS51171"/>
    </source>
</evidence>
<sequence length="299" mass="34770">MGALKRVTNKKDELEEKTCKNGQIKVGYQGVEGSFSEQAMRKYFEEDDISSSPFETFEDVFQALKDREISYGILPIENSSTGGIGEVYSLLRKYDFYIVGEMCIKITQNLLGIKGSKLEDIEEVYSHPQGFEQSVEFLKDYPHWKLIPYKNTAISAKYIREENSKKKAAIASKRTAELYHLDIIQQNINFNQDNYTRFIIVSADFDVTTDADKISMVISLPHKPGSLYQVLRYFAENHLNMLKIESRPILDRPWEYFFYIDFEGNLQNPHLKKAIDQIEKKSNFFKLLGNYRKGRNINQ</sequence>
<dbReference type="Pfam" id="PF00800">
    <property type="entry name" value="PDT"/>
    <property type="match status" value="1"/>
</dbReference>
<dbReference type="Proteomes" id="UP000196365">
    <property type="component" value="Unassembled WGS sequence"/>
</dbReference>
<dbReference type="SUPFAM" id="SSF55021">
    <property type="entry name" value="ACT-like"/>
    <property type="match status" value="1"/>
</dbReference>
<protein>
    <recommendedName>
        <fullName evidence="3">Prephenate dehydratase</fullName>
        <ecNumber evidence="2">4.2.1.51</ecNumber>
    </recommendedName>
</protein>
<dbReference type="OrthoDB" id="9802281at2"/>
<feature type="domain" description="Prephenate dehydratase" evidence="10">
    <location>
        <begin position="25"/>
        <end position="203"/>
    </location>
</feature>
<feature type="domain" description="ACT" evidence="11">
    <location>
        <begin position="215"/>
        <end position="292"/>
    </location>
</feature>
<evidence type="ECO:0000256" key="6">
    <source>
        <dbReference type="ARBA" id="ARBA00023222"/>
    </source>
</evidence>
<keyword evidence="7" id="KW-0456">Lyase</keyword>
<keyword evidence="5" id="KW-0057">Aromatic amino acid biosynthesis</keyword>
<dbReference type="EC" id="4.2.1.51" evidence="2"/>
<evidence type="ECO:0000256" key="9">
    <source>
        <dbReference type="PIRSR" id="PIRSR001500-2"/>
    </source>
</evidence>
<dbReference type="CDD" id="cd13631">
    <property type="entry name" value="PBP2_Ct-PDT_like"/>
    <property type="match status" value="1"/>
</dbReference>
<dbReference type="PANTHER" id="PTHR21022">
    <property type="entry name" value="PREPHENATE DEHYDRATASE P PROTEIN"/>
    <property type="match status" value="1"/>
</dbReference>
<evidence type="ECO:0000313" key="13">
    <source>
        <dbReference type="Proteomes" id="UP000196365"/>
    </source>
</evidence>
<evidence type="ECO:0000256" key="4">
    <source>
        <dbReference type="ARBA" id="ARBA00022605"/>
    </source>
</evidence>
<dbReference type="AlphaFoldDB" id="A0A1T4N1R0"/>
<dbReference type="EMBL" id="FUWV01000009">
    <property type="protein sequence ID" value="SJZ73310.1"/>
    <property type="molecule type" value="Genomic_DNA"/>
</dbReference>
<dbReference type="PIRSF" id="PIRSF001500">
    <property type="entry name" value="Chor_mut_pdt_Ppr"/>
    <property type="match status" value="1"/>
</dbReference>
<accession>A0A1T4N1R0</accession>
<feature type="site" description="Essential for prephenate dehydratase activity" evidence="9">
    <location>
        <position position="196"/>
    </location>
</feature>
<dbReference type="InterPro" id="IPR002912">
    <property type="entry name" value="ACT_dom"/>
</dbReference>
<evidence type="ECO:0000256" key="3">
    <source>
        <dbReference type="ARBA" id="ARBA00021872"/>
    </source>
</evidence>
<dbReference type="GO" id="GO:0009094">
    <property type="term" value="P:L-phenylalanine biosynthetic process"/>
    <property type="evidence" value="ECO:0007669"/>
    <property type="project" value="UniProtKB-UniPathway"/>
</dbReference>
<evidence type="ECO:0000256" key="5">
    <source>
        <dbReference type="ARBA" id="ARBA00023141"/>
    </source>
</evidence>